<feature type="domain" description="Gcp-like" evidence="7">
    <location>
        <begin position="180"/>
        <end position="313"/>
    </location>
</feature>
<dbReference type="Pfam" id="PF00814">
    <property type="entry name" value="TsaD"/>
    <property type="match status" value="2"/>
</dbReference>
<dbReference type="EC" id="2.3.1.234" evidence="1"/>
<evidence type="ECO:0000256" key="5">
    <source>
        <dbReference type="ARBA" id="ARBA00023315"/>
    </source>
</evidence>
<evidence type="ECO:0000313" key="8">
    <source>
        <dbReference type="EMBL" id="KAL1611404.1"/>
    </source>
</evidence>
<dbReference type="Gene3D" id="3.30.420.40">
    <property type="match status" value="4"/>
</dbReference>
<keyword evidence="4" id="KW-0479">Metal-binding</keyword>
<evidence type="ECO:0000313" key="9">
    <source>
        <dbReference type="Proteomes" id="UP001521222"/>
    </source>
</evidence>
<dbReference type="Proteomes" id="UP001521222">
    <property type="component" value="Unassembled WGS sequence"/>
</dbReference>
<feature type="domain" description="Gcp-like" evidence="7">
    <location>
        <begin position="47"/>
        <end position="96"/>
    </location>
</feature>
<evidence type="ECO:0000256" key="6">
    <source>
        <dbReference type="ARBA" id="ARBA00048117"/>
    </source>
</evidence>
<keyword evidence="2" id="KW-0808">Transferase</keyword>
<comment type="caution">
    <text evidence="8">The sequence shown here is derived from an EMBL/GenBank/DDBJ whole genome shotgun (WGS) entry which is preliminary data.</text>
</comment>
<proteinExistence type="predicted"/>
<gene>
    <name evidence="8" type="primary">QRI7</name>
    <name evidence="8" type="ORF">SLS59_000123</name>
</gene>
<sequence length="349" mass="37931">MAGVHHMQAHALTPRLVAALETYDALKDTATLGSRPLKNGTGTLTPAFPILSVLASGGHTILINSSSLTDHTILGSTDDVAVGECLDKVARVVLPTQVLESAKSTMYGALLEDFAFTSRESGREPPKVKGDTSGFTARTYMEENGNKHEWYSPPTNNEVAIERSKTRWGWSITPPLIKTGGGNKISSMDMSFSGLMTAVERLARYITDPETGKISKEQRIAEDIPLEERQDMALGVQRAAFEHIASRLVLALQSTSPHNTGKKPAVVMAGGVASNAFLRHVLASTLCMHGFGDVELFFPPPKYCTDNAAMIGWAGIEMFEAGYRDELAIRAVRKWPLDQLLSPVYDDKL</sequence>
<dbReference type="PANTHER" id="PTHR11735">
    <property type="entry name" value="TRNA N6-ADENOSINE THREONYLCARBAMOYLTRANSFERASE"/>
    <property type="match status" value="1"/>
</dbReference>
<dbReference type="PRINTS" id="PR00789">
    <property type="entry name" value="OSIALOPTASE"/>
</dbReference>
<keyword evidence="5" id="KW-0012">Acyltransferase</keyword>
<evidence type="ECO:0000256" key="1">
    <source>
        <dbReference type="ARBA" id="ARBA00012156"/>
    </source>
</evidence>
<accession>A0ABR3S404</accession>
<evidence type="ECO:0000259" key="7">
    <source>
        <dbReference type="Pfam" id="PF00814"/>
    </source>
</evidence>
<dbReference type="PANTHER" id="PTHR11735:SF6">
    <property type="entry name" value="TRNA N6-ADENOSINE THREONYLCARBAMOYLTRANSFERASE, MITOCHONDRIAL"/>
    <property type="match status" value="1"/>
</dbReference>
<evidence type="ECO:0000256" key="2">
    <source>
        <dbReference type="ARBA" id="ARBA00022679"/>
    </source>
</evidence>
<evidence type="ECO:0000256" key="4">
    <source>
        <dbReference type="ARBA" id="ARBA00022723"/>
    </source>
</evidence>
<dbReference type="SUPFAM" id="SSF53067">
    <property type="entry name" value="Actin-like ATPase domain"/>
    <property type="match status" value="1"/>
</dbReference>
<dbReference type="InterPro" id="IPR043129">
    <property type="entry name" value="ATPase_NBD"/>
</dbReference>
<name>A0ABR3S404_9PLEO</name>
<keyword evidence="3" id="KW-0819">tRNA processing</keyword>
<dbReference type="EMBL" id="JAKIXB020000001">
    <property type="protein sequence ID" value="KAL1611404.1"/>
    <property type="molecule type" value="Genomic_DNA"/>
</dbReference>
<dbReference type="InterPro" id="IPR000905">
    <property type="entry name" value="Gcp-like_dom"/>
</dbReference>
<protein>
    <recommendedName>
        <fullName evidence="1">N(6)-L-threonylcarbamoyladenine synthase</fullName>
        <ecNumber evidence="1">2.3.1.234</ecNumber>
    </recommendedName>
</protein>
<comment type="catalytic activity">
    <reaction evidence="6">
        <text>L-threonylcarbamoyladenylate + adenosine(37) in tRNA = N(6)-L-threonylcarbamoyladenosine(37) in tRNA + AMP + H(+)</text>
        <dbReference type="Rhea" id="RHEA:37059"/>
        <dbReference type="Rhea" id="RHEA-COMP:10162"/>
        <dbReference type="Rhea" id="RHEA-COMP:10163"/>
        <dbReference type="ChEBI" id="CHEBI:15378"/>
        <dbReference type="ChEBI" id="CHEBI:73682"/>
        <dbReference type="ChEBI" id="CHEBI:74411"/>
        <dbReference type="ChEBI" id="CHEBI:74418"/>
        <dbReference type="ChEBI" id="CHEBI:456215"/>
        <dbReference type="EC" id="2.3.1.234"/>
    </reaction>
</comment>
<dbReference type="InterPro" id="IPR017861">
    <property type="entry name" value="KAE1/TsaD"/>
</dbReference>
<reference evidence="8 9" key="1">
    <citation type="submission" date="2024-02" db="EMBL/GenBank/DDBJ databases">
        <title>De novo assembly and annotation of 12 fungi associated with fruit tree decline syndrome in Ontario, Canada.</title>
        <authorList>
            <person name="Sulman M."/>
            <person name="Ellouze W."/>
            <person name="Ilyukhin E."/>
        </authorList>
    </citation>
    <scope>NUCLEOTIDE SEQUENCE [LARGE SCALE GENOMIC DNA]</scope>
    <source>
        <strain evidence="8 9">M97-236</strain>
    </source>
</reference>
<keyword evidence="9" id="KW-1185">Reference proteome</keyword>
<evidence type="ECO:0000256" key="3">
    <source>
        <dbReference type="ARBA" id="ARBA00022694"/>
    </source>
</evidence>
<organism evidence="8 9">
    <name type="scientific">Nothophoma quercina</name>
    <dbReference type="NCBI Taxonomy" id="749835"/>
    <lineage>
        <taxon>Eukaryota</taxon>
        <taxon>Fungi</taxon>
        <taxon>Dikarya</taxon>
        <taxon>Ascomycota</taxon>
        <taxon>Pezizomycotina</taxon>
        <taxon>Dothideomycetes</taxon>
        <taxon>Pleosporomycetidae</taxon>
        <taxon>Pleosporales</taxon>
        <taxon>Pleosporineae</taxon>
        <taxon>Didymellaceae</taxon>
        <taxon>Nothophoma</taxon>
    </lineage>
</organism>